<evidence type="ECO:0000256" key="1">
    <source>
        <dbReference type="SAM" id="SignalP"/>
    </source>
</evidence>
<protein>
    <submittedName>
        <fullName evidence="3">DUF4333 domain-containing protein</fullName>
    </submittedName>
</protein>
<name>A0ABT3SKL5_9MYCO</name>
<dbReference type="EMBL" id="JAPJDO010000023">
    <property type="protein sequence ID" value="MCX2939367.1"/>
    <property type="molecule type" value="Genomic_DNA"/>
</dbReference>
<gene>
    <name evidence="3" type="ORF">ORI27_21975</name>
</gene>
<reference evidence="3 4" key="1">
    <citation type="submission" date="2022-11" db="EMBL/GenBank/DDBJ databases">
        <title>Mycobacterium sp. nov.</title>
        <authorList>
            <person name="Papic B."/>
            <person name="Spicic S."/>
            <person name="Duvnjak S."/>
        </authorList>
    </citation>
    <scope>NUCLEOTIDE SEQUENCE [LARGE SCALE GENOMIC DNA]</scope>
    <source>
        <strain evidence="3 4">CVI_P4</strain>
    </source>
</reference>
<evidence type="ECO:0000259" key="2">
    <source>
        <dbReference type="Pfam" id="PF14230"/>
    </source>
</evidence>
<feature type="domain" description="DUF4333" evidence="2">
    <location>
        <begin position="179"/>
        <end position="241"/>
    </location>
</feature>
<dbReference type="RefSeq" id="WP_265999183.1">
    <property type="nucleotide sequence ID" value="NZ_JAPJDN010000023.1"/>
</dbReference>
<proteinExistence type="predicted"/>
<dbReference type="InterPro" id="IPR025637">
    <property type="entry name" value="DUF4333"/>
</dbReference>
<dbReference type="Proteomes" id="UP001300745">
    <property type="component" value="Unassembled WGS sequence"/>
</dbReference>
<comment type="caution">
    <text evidence="3">The sequence shown here is derived from an EMBL/GenBank/DDBJ whole genome shotgun (WGS) entry which is preliminary data.</text>
</comment>
<keyword evidence="1" id="KW-0732">Signal</keyword>
<feature type="chain" id="PRO_5046625548" evidence="1">
    <location>
        <begin position="25"/>
        <end position="252"/>
    </location>
</feature>
<keyword evidence="4" id="KW-1185">Reference proteome</keyword>
<dbReference type="PROSITE" id="PS51257">
    <property type="entry name" value="PROKAR_LIPOPROTEIN"/>
    <property type="match status" value="1"/>
</dbReference>
<evidence type="ECO:0000313" key="3">
    <source>
        <dbReference type="EMBL" id="MCX2939367.1"/>
    </source>
</evidence>
<evidence type="ECO:0000313" key="4">
    <source>
        <dbReference type="Proteomes" id="UP001300745"/>
    </source>
</evidence>
<feature type="domain" description="DUF4333" evidence="2">
    <location>
        <begin position="21"/>
        <end position="97"/>
    </location>
</feature>
<sequence length="252" mass="26687">MQRTMVLPRLGAALAAALAGVALAGCSFHVSTGGLSVSKTDLEKDISQRLEKAEKKPQTVTCKENLQGEVGKSTRCEVVMSSTNSFDLIVTATKVEGTTVSYDMRPAMSKDQLDKEVADLVSQRVAPNVTIDSVNCEGGLDGKKGDETQCEITAGGVTSQRTVAVTRVKGLMMYFNVLPVLDKAQVENSLLSQLAAQLGSRPDSADCTDDLEGKVGNSITCTVVAGPETQDFTVTVTDVNGDRINYDYKPAG</sequence>
<feature type="signal peptide" evidence="1">
    <location>
        <begin position="1"/>
        <end position="24"/>
    </location>
</feature>
<dbReference type="Pfam" id="PF14230">
    <property type="entry name" value="DUF4333"/>
    <property type="match status" value="3"/>
</dbReference>
<feature type="domain" description="DUF4333" evidence="2">
    <location>
        <begin position="107"/>
        <end position="170"/>
    </location>
</feature>
<accession>A0ABT3SKL5</accession>
<organism evidence="3 4">
    <name type="scientific">Mycobacterium pinniadriaticum</name>
    <dbReference type="NCBI Taxonomy" id="2994102"/>
    <lineage>
        <taxon>Bacteria</taxon>
        <taxon>Bacillati</taxon>
        <taxon>Actinomycetota</taxon>
        <taxon>Actinomycetes</taxon>
        <taxon>Mycobacteriales</taxon>
        <taxon>Mycobacteriaceae</taxon>
        <taxon>Mycobacterium</taxon>
    </lineage>
</organism>